<keyword evidence="7" id="KW-0521">NADP</keyword>
<dbReference type="EC" id="1.2.1.11" evidence="4"/>
<dbReference type="InterPro" id="IPR036291">
    <property type="entry name" value="NAD(P)-bd_dom_sf"/>
</dbReference>
<dbReference type="SMART" id="SM00859">
    <property type="entry name" value="Semialdhyde_dh"/>
    <property type="match status" value="1"/>
</dbReference>
<gene>
    <name evidence="12" type="primary">asd</name>
    <name evidence="12" type="ORF">CUJ83_06155</name>
</gene>
<protein>
    <recommendedName>
        <fullName evidence="4">aspartate-semialdehyde dehydrogenase</fullName>
        <ecNumber evidence="4">1.2.1.11</ecNumber>
    </recommendedName>
</protein>
<sequence>MIKAGILGATGNVGQRFVQLLADHPWFEITALAASERSAGKPYGEVAKWKLETDLPESVKDLTVVPTDPKKVDADIVFSALPAELATGIESDFAKAGVVVCSNASSHRMEKDVPLMIPEVNPEHLALIDIQKKNRGWDGCIVTNPNCSTIMMVMTLKPLMQFGIKNIHVATLQAISGAGYDGIPSMAILDNVIPYIGKEEEKMESEALKLLGTFDGSGVKNAPFWVSAACHRVMVMDGHTMSIWLRSEKNPTAEEVKDAFLKFDSGLSDLPTSPKKALIVREEPDRPQPRMDRDQGRGMSVSIGRIRSGHDNAIKYVCMGHNTIRGAAGASILNAELLKKKGYL</sequence>
<dbReference type="EMBL" id="PGCK01000004">
    <property type="protein sequence ID" value="MCD1294584.1"/>
    <property type="molecule type" value="Genomic_DNA"/>
</dbReference>
<name>A0AAP2W6T2_9EURY</name>
<dbReference type="CDD" id="cd02315">
    <property type="entry name" value="ScASADH_like_N"/>
    <property type="match status" value="1"/>
</dbReference>
<comment type="similarity">
    <text evidence="3">Belongs to the aspartate-semialdehyde dehydrogenase family.</text>
</comment>
<dbReference type="InterPro" id="IPR000319">
    <property type="entry name" value="Asp-semialdehyde_DH_CS"/>
</dbReference>
<dbReference type="InterPro" id="IPR051823">
    <property type="entry name" value="ASADH-related"/>
</dbReference>
<dbReference type="Proteomes" id="UP001320159">
    <property type="component" value="Unassembled WGS sequence"/>
</dbReference>
<dbReference type="InterPro" id="IPR000534">
    <property type="entry name" value="Semialdehyde_DH_NAD-bd"/>
</dbReference>
<keyword evidence="5" id="KW-0028">Amino-acid biosynthesis</keyword>
<organism evidence="12 13">
    <name type="scientific">Methanooceanicella nereidis</name>
    <dbReference type="NCBI Taxonomy" id="2052831"/>
    <lineage>
        <taxon>Archaea</taxon>
        <taxon>Methanobacteriati</taxon>
        <taxon>Methanobacteriota</taxon>
        <taxon>Stenosarchaea group</taxon>
        <taxon>Methanomicrobia</taxon>
        <taxon>Methanocellales</taxon>
        <taxon>Methanocellaceae</taxon>
        <taxon>Methanooceanicella</taxon>
    </lineage>
</organism>
<dbReference type="InterPro" id="IPR012280">
    <property type="entry name" value="Semialdhyde_DH_dimer_dom"/>
</dbReference>
<evidence type="ECO:0000256" key="6">
    <source>
        <dbReference type="ARBA" id="ARBA00022697"/>
    </source>
</evidence>
<evidence type="ECO:0000256" key="8">
    <source>
        <dbReference type="ARBA" id="ARBA00023002"/>
    </source>
</evidence>
<dbReference type="GO" id="GO:0004073">
    <property type="term" value="F:aspartate-semialdehyde dehydrogenase activity"/>
    <property type="evidence" value="ECO:0007669"/>
    <property type="project" value="UniProtKB-EC"/>
</dbReference>
<accession>A0AAP2W6T2</accession>
<evidence type="ECO:0000313" key="13">
    <source>
        <dbReference type="Proteomes" id="UP001320159"/>
    </source>
</evidence>
<feature type="active site" description="Acyl-thioester intermediate" evidence="10">
    <location>
        <position position="147"/>
    </location>
</feature>
<keyword evidence="6" id="KW-0791">Threonine biosynthesis</keyword>
<keyword evidence="8" id="KW-0560">Oxidoreductase</keyword>
<dbReference type="Gene3D" id="3.30.360.10">
    <property type="entry name" value="Dihydrodipicolinate Reductase, domain 2"/>
    <property type="match status" value="1"/>
</dbReference>
<dbReference type="CDD" id="cd18130">
    <property type="entry name" value="ASADH_C_arch_fung_like"/>
    <property type="match status" value="1"/>
</dbReference>
<keyword evidence="13" id="KW-1185">Reference proteome</keyword>
<comment type="pathway">
    <text evidence="1">Amino-acid biosynthesis; L-methionine biosynthesis via de novo pathway; L-homoserine from L-aspartate: step 2/3.</text>
</comment>
<evidence type="ECO:0000256" key="2">
    <source>
        <dbReference type="ARBA" id="ARBA00005097"/>
    </source>
</evidence>
<dbReference type="InterPro" id="IPR005676">
    <property type="entry name" value="Asp_semi-ald_DH_pep-lack"/>
</dbReference>
<proteinExistence type="inferred from homology"/>
<dbReference type="NCBIfam" id="TIGR00978">
    <property type="entry name" value="asd_EA"/>
    <property type="match status" value="1"/>
</dbReference>
<dbReference type="NCBIfam" id="NF006416">
    <property type="entry name" value="PRK08664.1"/>
    <property type="match status" value="1"/>
</dbReference>
<evidence type="ECO:0000313" key="12">
    <source>
        <dbReference type="EMBL" id="MCD1294584.1"/>
    </source>
</evidence>
<dbReference type="AlphaFoldDB" id="A0AAP2W6T2"/>
<dbReference type="PANTHER" id="PTHR46718">
    <property type="entry name" value="ASPARTATE-SEMIALDEHYDE DEHYDROGENASE"/>
    <property type="match status" value="1"/>
</dbReference>
<dbReference type="SUPFAM" id="SSF55347">
    <property type="entry name" value="Glyceraldehyde-3-phosphate dehydrogenase-like, C-terminal domain"/>
    <property type="match status" value="1"/>
</dbReference>
<evidence type="ECO:0000256" key="10">
    <source>
        <dbReference type="PIRSR" id="PIRSR000148-1"/>
    </source>
</evidence>
<keyword evidence="9" id="KW-0486">Methionine biosynthesis</keyword>
<evidence type="ECO:0000256" key="9">
    <source>
        <dbReference type="ARBA" id="ARBA00023167"/>
    </source>
</evidence>
<dbReference type="GO" id="GO:0051287">
    <property type="term" value="F:NAD binding"/>
    <property type="evidence" value="ECO:0007669"/>
    <property type="project" value="InterPro"/>
</dbReference>
<dbReference type="Pfam" id="PF02774">
    <property type="entry name" value="Semialdhyde_dhC"/>
    <property type="match status" value="1"/>
</dbReference>
<dbReference type="PIRSF" id="PIRSF000148">
    <property type="entry name" value="ASA_dh"/>
    <property type="match status" value="1"/>
</dbReference>
<evidence type="ECO:0000259" key="11">
    <source>
        <dbReference type="SMART" id="SM00859"/>
    </source>
</evidence>
<comment type="pathway">
    <text evidence="2">Amino-acid biosynthesis; L-threonine biosynthesis; L-threonine from L-aspartate: step 2/5.</text>
</comment>
<dbReference type="PANTHER" id="PTHR46718:SF1">
    <property type="entry name" value="ASPARTATE-SEMIALDEHYDE DEHYDROGENASE"/>
    <property type="match status" value="1"/>
</dbReference>
<evidence type="ECO:0000256" key="4">
    <source>
        <dbReference type="ARBA" id="ARBA00013120"/>
    </source>
</evidence>
<evidence type="ECO:0000256" key="3">
    <source>
        <dbReference type="ARBA" id="ARBA00010584"/>
    </source>
</evidence>
<evidence type="ECO:0000256" key="7">
    <source>
        <dbReference type="ARBA" id="ARBA00022857"/>
    </source>
</evidence>
<feature type="domain" description="Semialdehyde dehydrogenase NAD-binding" evidence="11">
    <location>
        <begin position="3"/>
        <end position="128"/>
    </location>
</feature>
<dbReference type="GO" id="GO:0050661">
    <property type="term" value="F:NADP binding"/>
    <property type="evidence" value="ECO:0007669"/>
    <property type="project" value="InterPro"/>
</dbReference>
<comment type="caution">
    <text evidence="12">The sequence shown here is derived from an EMBL/GenBank/DDBJ whole genome shotgun (WGS) entry which is preliminary data.</text>
</comment>
<dbReference type="GO" id="GO:0009088">
    <property type="term" value="P:threonine biosynthetic process"/>
    <property type="evidence" value="ECO:0007669"/>
    <property type="project" value="UniProtKB-KW"/>
</dbReference>
<dbReference type="GO" id="GO:0046983">
    <property type="term" value="F:protein dimerization activity"/>
    <property type="evidence" value="ECO:0007669"/>
    <property type="project" value="InterPro"/>
</dbReference>
<dbReference type="GO" id="GO:0009086">
    <property type="term" value="P:methionine biosynthetic process"/>
    <property type="evidence" value="ECO:0007669"/>
    <property type="project" value="UniProtKB-KW"/>
</dbReference>
<feature type="active site" description="Proton acceptor" evidence="10">
    <location>
        <position position="239"/>
    </location>
</feature>
<evidence type="ECO:0000256" key="5">
    <source>
        <dbReference type="ARBA" id="ARBA00022605"/>
    </source>
</evidence>
<evidence type="ECO:0000256" key="1">
    <source>
        <dbReference type="ARBA" id="ARBA00005021"/>
    </source>
</evidence>
<dbReference type="PROSITE" id="PS01103">
    <property type="entry name" value="ASD"/>
    <property type="match status" value="1"/>
</dbReference>
<dbReference type="SUPFAM" id="SSF51735">
    <property type="entry name" value="NAD(P)-binding Rossmann-fold domains"/>
    <property type="match status" value="1"/>
</dbReference>
<dbReference type="Gene3D" id="3.40.50.720">
    <property type="entry name" value="NAD(P)-binding Rossmann-like Domain"/>
    <property type="match status" value="1"/>
</dbReference>
<reference evidence="12 13" key="1">
    <citation type="submission" date="2017-11" db="EMBL/GenBank/DDBJ databases">
        <title>Isolation and Characterization of Family Methanocellaceae Species from Potential Methane Hydrate Area Offshore Southwestern Taiwan.</title>
        <authorList>
            <person name="Zhang W.-L."/>
            <person name="Chen W.-C."/>
            <person name="Lai M.-C."/>
            <person name="Chen S.-C."/>
        </authorList>
    </citation>
    <scope>NUCLEOTIDE SEQUENCE [LARGE SCALE GENOMIC DNA]</scope>
    <source>
        <strain evidence="12 13">CWC-04</strain>
    </source>
</reference>
<dbReference type="RefSeq" id="WP_230741417.1">
    <property type="nucleotide sequence ID" value="NZ_PGCK01000004.1"/>
</dbReference>
<dbReference type="Pfam" id="PF01118">
    <property type="entry name" value="Semialdhyde_dh"/>
    <property type="match status" value="1"/>
</dbReference>